<reference evidence="2 3" key="1">
    <citation type="journal article" date="2020" name="Mol. Biol. Evol.">
        <title>Interspecific Gene Flow and the Evolution of Specialization in Black and White Rhinoceros.</title>
        <authorList>
            <person name="Moodley Y."/>
            <person name="Westbury M.V."/>
            <person name="Russo I.M."/>
            <person name="Gopalakrishnan S."/>
            <person name="Rakotoarivelo A."/>
            <person name="Olsen R.A."/>
            <person name="Prost S."/>
            <person name="Tunstall T."/>
            <person name="Ryder O.A."/>
            <person name="Dalen L."/>
            <person name="Bruford M.W."/>
        </authorList>
    </citation>
    <scope>NUCLEOTIDE SEQUENCE [LARGE SCALE GENOMIC DNA]</scope>
    <source>
        <strain evidence="2">SBR-YM</strain>
        <tissue evidence="2">Skin</tissue>
    </source>
</reference>
<evidence type="ECO:0000313" key="3">
    <source>
        <dbReference type="Proteomes" id="UP000551758"/>
    </source>
</evidence>
<name>A0A7J7E5P6_DICBM</name>
<feature type="compositionally biased region" description="Basic and acidic residues" evidence="1">
    <location>
        <begin position="8"/>
        <end position="17"/>
    </location>
</feature>
<sequence>MSPGSSHSLDRGSKTVDPKSTLGAEAQDRWFQRRPQLQPGGGAENGLFPILEDFWPMEYCTLDYCIRGSTASTTDTRRPARRHHFQRAVG</sequence>
<gene>
    <name evidence="2" type="ORF">HPG69_001033</name>
</gene>
<dbReference type="AlphaFoldDB" id="A0A7J7E5P6"/>
<dbReference type="EMBL" id="JACDTQ010004046">
    <property type="protein sequence ID" value="KAF5911068.1"/>
    <property type="molecule type" value="Genomic_DNA"/>
</dbReference>
<feature type="compositionally biased region" description="Basic residues" evidence="1">
    <location>
        <begin position="79"/>
        <end position="90"/>
    </location>
</feature>
<evidence type="ECO:0000256" key="1">
    <source>
        <dbReference type="SAM" id="MobiDB-lite"/>
    </source>
</evidence>
<feature type="region of interest" description="Disordered" evidence="1">
    <location>
        <begin position="71"/>
        <end position="90"/>
    </location>
</feature>
<accession>A0A7J7E5P6</accession>
<dbReference type="Proteomes" id="UP000551758">
    <property type="component" value="Unassembled WGS sequence"/>
</dbReference>
<feature type="region of interest" description="Disordered" evidence="1">
    <location>
        <begin position="1"/>
        <end position="45"/>
    </location>
</feature>
<proteinExistence type="predicted"/>
<protein>
    <submittedName>
        <fullName evidence="2">Uncharacterized protein</fullName>
    </submittedName>
</protein>
<evidence type="ECO:0000313" key="2">
    <source>
        <dbReference type="EMBL" id="KAF5911068.1"/>
    </source>
</evidence>
<keyword evidence="3" id="KW-1185">Reference proteome</keyword>
<comment type="caution">
    <text evidence="2">The sequence shown here is derived from an EMBL/GenBank/DDBJ whole genome shotgun (WGS) entry which is preliminary data.</text>
</comment>
<organism evidence="2 3">
    <name type="scientific">Diceros bicornis minor</name>
    <name type="common">South-central black rhinoceros</name>
    <dbReference type="NCBI Taxonomy" id="77932"/>
    <lineage>
        <taxon>Eukaryota</taxon>
        <taxon>Metazoa</taxon>
        <taxon>Chordata</taxon>
        <taxon>Craniata</taxon>
        <taxon>Vertebrata</taxon>
        <taxon>Euteleostomi</taxon>
        <taxon>Mammalia</taxon>
        <taxon>Eutheria</taxon>
        <taxon>Laurasiatheria</taxon>
        <taxon>Perissodactyla</taxon>
        <taxon>Rhinocerotidae</taxon>
        <taxon>Diceros</taxon>
    </lineage>
</organism>